<dbReference type="PANTHER" id="PTHR23003">
    <property type="entry name" value="RNA RECOGNITION MOTIF RRM DOMAIN CONTAINING PROTEIN"/>
    <property type="match status" value="1"/>
</dbReference>
<evidence type="ECO:0000256" key="3">
    <source>
        <dbReference type="SAM" id="MobiDB-lite"/>
    </source>
</evidence>
<dbReference type="AlphaFoldDB" id="A0AAV9JAP6"/>
<dbReference type="SUPFAM" id="SSF54928">
    <property type="entry name" value="RNA-binding domain, RBD"/>
    <property type="match status" value="1"/>
</dbReference>
<sequence length="326" mass="37060">MSAEPAQGVSSTRLYLGNVPRNATKADVENHFNTHGTGEITEIKLMNGFGFIEYKDAMDARDVVPAFHGSEFMGERLVVQFARGNTRPRDGNFDQPRMAPRPRRTIHRMTITGLPFETSWQDLKDFARQSGLDVVYSEVNRERDPAGGKGFVEYETAADLATAVEKLDNHDFKGSNVRCISDPQTDIPRPRERFRSRSPGPRGRGYGGPPPDDYYDRRGAPPRGYSPRRDDYRRRSPPPRGYYDDPRDDRYGPPRGGRPPVDEYAPPPRGRYPDDRYGAPPPPRGAYPDEPYMNGHGREPYGRPPVSPRRDGRAYERGGYEPRPYW</sequence>
<dbReference type="InterPro" id="IPR012677">
    <property type="entry name" value="Nucleotide-bd_a/b_plait_sf"/>
</dbReference>
<dbReference type="GO" id="GO:0005737">
    <property type="term" value="C:cytoplasm"/>
    <property type="evidence" value="ECO:0007669"/>
    <property type="project" value="TreeGrafter"/>
</dbReference>
<dbReference type="Gene3D" id="3.30.70.330">
    <property type="match status" value="2"/>
</dbReference>
<reference evidence="5 6" key="1">
    <citation type="submission" date="2021-11" db="EMBL/GenBank/DDBJ databases">
        <title>Black yeast isolated from Biological Soil Crust.</title>
        <authorList>
            <person name="Kurbessoian T."/>
        </authorList>
    </citation>
    <scope>NUCLEOTIDE SEQUENCE [LARGE SCALE GENOMIC DNA]</scope>
    <source>
        <strain evidence="5 6">CCFEE 5522</strain>
    </source>
</reference>
<dbReference type="Proteomes" id="UP001324427">
    <property type="component" value="Unassembled WGS sequence"/>
</dbReference>
<dbReference type="InterPro" id="IPR050374">
    <property type="entry name" value="RRT5_SRSF_SR"/>
</dbReference>
<dbReference type="EMBL" id="JAVFHQ010000044">
    <property type="protein sequence ID" value="KAK4542187.1"/>
    <property type="molecule type" value="Genomic_DNA"/>
</dbReference>
<feature type="domain" description="RRM" evidence="4">
    <location>
        <begin position="107"/>
        <end position="178"/>
    </location>
</feature>
<feature type="compositionally biased region" description="Basic and acidic residues" evidence="3">
    <location>
        <begin position="308"/>
        <end position="320"/>
    </location>
</feature>
<gene>
    <name evidence="5" type="ORF">LTR36_007034</name>
</gene>
<feature type="region of interest" description="Disordered" evidence="3">
    <location>
        <begin position="173"/>
        <end position="326"/>
    </location>
</feature>
<feature type="compositionally biased region" description="Basic and acidic residues" evidence="3">
    <location>
        <begin position="242"/>
        <end position="252"/>
    </location>
</feature>
<evidence type="ECO:0000259" key="4">
    <source>
        <dbReference type="PROSITE" id="PS50102"/>
    </source>
</evidence>
<dbReference type="SMART" id="SM00360">
    <property type="entry name" value="RRM"/>
    <property type="match status" value="2"/>
</dbReference>
<dbReference type="GO" id="GO:0003729">
    <property type="term" value="F:mRNA binding"/>
    <property type="evidence" value="ECO:0007669"/>
    <property type="project" value="TreeGrafter"/>
</dbReference>
<protein>
    <recommendedName>
        <fullName evidence="4">RRM domain-containing protein</fullName>
    </recommendedName>
</protein>
<evidence type="ECO:0000313" key="6">
    <source>
        <dbReference type="Proteomes" id="UP001324427"/>
    </source>
</evidence>
<evidence type="ECO:0000256" key="2">
    <source>
        <dbReference type="PROSITE-ProRule" id="PRU00176"/>
    </source>
</evidence>
<dbReference type="PANTHER" id="PTHR23003:SF51">
    <property type="entry name" value="SERINE-ARGININE PROTEIN 55"/>
    <property type="match status" value="1"/>
</dbReference>
<dbReference type="Pfam" id="PF00076">
    <property type="entry name" value="RRM_1"/>
    <property type="match status" value="2"/>
</dbReference>
<evidence type="ECO:0000313" key="5">
    <source>
        <dbReference type="EMBL" id="KAK4542187.1"/>
    </source>
</evidence>
<proteinExistence type="predicted"/>
<evidence type="ECO:0000256" key="1">
    <source>
        <dbReference type="ARBA" id="ARBA00022884"/>
    </source>
</evidence>
<feature type="domain" description="RRM" evidence="4">
    <location>
        <begin position="12"/>
        <end position="84"/>
    </location>
</feature>
<dbReference type="GO" id="GO:0005634">
    <property type="term" value="C:nucleus"/>
    <property type="evidence" value="ECO:0007669"/>
    <property type="project" value="TreeGrafter"/>
</dbReference>
<keyword evidence="6" id="KW-1185">Reference proteome</keyword>
<accession>A0AAV9JAP6</accession>
<dbReference type="PROSITE" id="PS50102">
    <property type="entry name" value="RRM"/>
    <property type="match status" value="2"/>
</dbReference>
<keyword evidence="1 2" id="KW-0694">RNA-binding</keyword>
<dbReference type="InterPro" id="IPR035979">
    <property type="entry name" value="RBD_domain_sf"/>
</dbReference>
<comment type="caution">
    <text evidence="5">The sequence shown here is derived from an EMBL/GenBank/DDBJ whole genome shotgun (WGS) entry which is preliminary data.</text>
</comment>
<organism evidence="5 6">
    <name type="scientific">Oleoguttula mirabilis</name>
    <dbReference type="NCBI Taxonomy" id="1507867"/>
    <lineage>
        <taxon>Eukaryota</taxon>
        <taxon>Fungi</taxon>
        <taxon>Dikarya</taxon>
        <taxon>Ascomycota</taxon>
        <taxon>Pezizomycotina</taxon>
        <taxon>Dothideomycetes</taxon>
        <taxon>Dothideomycetidae</taxon>
        <taxon>Mycosphaerellales</taxon>
        <taxon>Teratosphaeriaceae</taxon>
        <taxon>Oleoguttula</taxon>
    </lineage>
</organism>
<name>A0AAV9JAP6_9PEZI</name>
<dbReference type="InterPro" id="IPR000504">
    <property type="entry name" value="RRM_dom"/>
</dbReference>